<dbReference type="PROSITE" id="PS00018">
    <property type="entry name" value="EF_HAND_1"/>
    <property type="match status" value="1"/>
</dbReference>
<dbReference type="AlphaFoldDB" id="A0A4R7SS18"/>
<accession>A0A4R7SS18</accession>
<protein>
    <recommendedName>
        <fullName evidence="3">EF-hand domain-containing protein</fullName>
    </recommendedName>
</protein>
<keyword evidence="2" id="KW-0732">Signal</keyword>
<dbReference type="InterPro" id="IPR018247">
    <property type="entry name" value="EF_Hand_1_Ca_BS"/>
</dbReference>
<dbReference type="InterPro" id="IPR002048">
    <property type="entry name" value="EF_hand_dom"/>
</dbReference>
<sequence>MKTSIRPILFAAGFAMASNLLPAQTPVTDPATPPQGARGEGVGKNEAVNADLGSALKDSDSVFKRLDTDASGSLSKAEFSKLSDNEKTETVKSESKATEAPSPAPAADAAAPAEPADNNNRPKQ</sequence>
<dbReference type="RefSeq" id="WP_133793714.1">
    <property type="nucleotide sequence ID" value="NZ_SOCA01000001.1"/>
</dbReference>
<dbReference type="PROSITE" id="PS50222">
    <property type="entry name" value="EF_HAND_2"/>
    <property type="match status" value="1"/>
</dbReference>
<dbReference type="GO" id="GO:0005509">
    <property type="term" value="F:calcium ion binding"/>
    <property type="evidence" value="ECO:0007669"/>
    <property type="project" value="InterPro"/>
</dbReference>
<keyword evidence="5" id="KW-1185">Reference proteome</keyword>
<evidence type="ECO:0000256" key="2">
    <source>
        <dbReference type="SAM" id="SignalP"/>
    </source>
</evidence>
<gene>
    <name evidence="4" type="ORF">EI77_01104</name>
</gene>
<name>A0A4R7SS18_9BACT</name>
<proteinExistence type="predicted"/>
<dbReference type="EMBL" id="SOCA01000001">
    <property type="protein sequence ID" value="TDU81794.1"/>
    <property type="molecule type" value="Genomic_DNA"/>
</dbReference>
<feature type="region of interest" description="Disordered" evidence="1">
    <location>
        <begin position="23"/>
        <end position="46"/>
    </location>
</feature>
<feature type="domain" description="EF-hand" evidence="3">
    <location>
        <begin position="54"/>
        <end position="89"/>
    </location>
</feature>
<reference evidence="4 5" key="1">
    <citation type="submission" date="2019-03" db="EMBL/GenBank/DDBJ databases">
        <title>Genomic Encyclopedia of Archaeal and Bacterial Type Strains, Phase II (KMG-II): from individual species to whole genera.</title>
        <authorList>
            <person name="Goeker M."/>
        </authorList>
    </citation>
    <scope>NUCLEOTIDE SEQUENCE [LARGE SCALE GENOMIC DNA]</scope>
    <source>
        <strain evidence="4 5">ATCC 25309</strain>
    </source>
</reference>
<feature type="signal peptide" evidence="2">
    <location>
        <begin position="1"/>
        <end position="17"/>
    </location>
</feature>
<feature type="compositionally biased region" description="Low complexity" evidence="1">
    <location>
        <begin position="98"/>
        <end position="116"/>
    </location>
</feature>
<dbReference type="Proteomes" id="UP000295662">
    <property type="component" value="Unassembled WGS sequence"/>
</dbReference>
<evidence type="ECO:0000313" key="5">
    <source>
        <dbReference type="Proteomes" id="UP000295662"/>
    </source>
</evidence>
<feature type="compositionally biased region" description="Basic and acidic residues" evidence="1">
    <location>
        <begin position="78"/>
        <end position="97"/>
    </location>
</feature>
<evidence type="ECO:0000259" key="3">
    <source>
        <dbReference type="PROSITE" id="PS50222"/>
    </source>
</evidence>
<organism evidence="4 5">
    <name type="scientific">Prosthecobacter fusiformis</name>
    <dbReference type="NCBI Taxonomy" id="48464"/>
    <lineage>
        <taxon>Bacteria</taxon>
        <taxon>Pseudomonadati</taxon>
        <taxon>Verrucomicrobiota</taxon>
        <taxon>Verrucomicrobiia</taxon>
        <taxon>Verrucomicrobiales</taxon>
        <taxon>Verrucomicrobiaceae</taxon>
        <taxon>Prosthecobacter</taxon>
    </lineage>
</organism>
<feature type="region of interest" description="Disordered" evidence="1">
    <location>
        <begin position="68"/>
        <end position="124"/>
    </location>
</feature>
<comment type="caution">
    <text evidence="4">The sequence shown here is derived from an EMBL/GenBank/DDBJ whole genome shotgun (WGS) entry which is preliminary data.</text>
</comment>
<evidence type="ECO:0000256" key="1">
    <source>
        <dbReference type="SAM" id="MobiDB-lite"/>
    </source>
</evidence>
<evidence type="ECO:0000313" key="4">
    <source>
        <dbReference type="EMBL" id="TDU81794.1"/>
    </source>
</evidence>
<feature type="chain" id="PRO_5020689916" description="EF-hand domain-containing protein" evidence="2">
    <location>
        <begin position="18"/>
        <end position="124"/>
    </location>
</feature>